<comment type="catalytic activity">
    <reaction evidence="5">
        <text>GTP + succinate + CoA = succinyl-CoA + GDP + phosphate</text>
        <dbReference type="Rhea" id="RHEA:22120"/>
        <dbReference type="ChEBI" id="CHEBI:30031"/>
        <dbReference type="ChEBI" id="CHEBI:37565"/>
        <dbReference type="ChEBI" id="CHEBI:43474"/>
        <dbReference type="ChEBI" id="CHEBI:57287"/>
        <dbReference type="ChEBI" id="CHEBI:57292"/>
        <dbReference type="ChEBI" id="CHEBI:58189"/>
    </reaction>
</comment>
<keyword evidence="1 5" id="KW-0816">Tricarboxylic acid cycle</keyword>
<evidence type="ECO:0000313" key="11">
    <source>
        <dbReference type="Proteomes" id="UP000184509"/>
    </source>
</evidence>
<dbReference type="PANTHER" id="PTHR11117:SF2">
    <property type="entry name" value="SUCCINATE--COA LIGASE [ADP_GDP-FORMING] SUBUNIT ALPHA, MITOCHONDRIAL"/>
    <property type="match status" value="1"/>
</dbReference>
<dbReference type="InterPro" id="IPR003781">
    <property type="entry name" value="CoA-bd"/>
</dbReference>
<dbReference type="InterPro" id="IPR016102">
    <property type="entry name" value="Succinyl-CoA_synth-like"/>
</dbReference>
<dbReference type="Proteomes" id="UP000184509">
    <property type="component" value="Unassembled WGS sequence"/>
</dbReference>
<reference evidence="10 11" key="1">
    <citation type="submission" date="2016-11" db="EMBL/GenBank/DDBJ databases">
        <authorList>
            <person name="Jaros S."/>
            <person name="Januszkiewicz K."/>
            <person name="Wedrychowicz H."/>
        </authorList>
    </citation>
    <scope>NUCLEOTIDE SEQUENCE [LARGE SCALE GENOMIC DNA]</scope>
    <source>
        <strain evidence="10 11">DSM 26991</strain>
    </source>
</reference>
<evidence type="ECO:0000259" key="9">
    <source>
        <dbReference type="SMART" id="SM00881"/>
    </source>
</evidence>
<evidence type="ECO:0000256" key="8">
    <source>
        <dbReference type="RuleBase" id="RU000699"/>
    </source>
</evidence>
<evidence type="ECO:0000256" key="2">
    <source>
        <dbReference type="ARBA" id="ARBA00022598"/>
    </source>
</evidence>
<dbReference type="PIRSF" id="PIRSF001553">
    <property type="entry name" value="SucCS_alpha"/>
    <property type="match status" value="1"/>
</dbReference>
<dbReference type="OrthoDB" id="9807196at2"/>
<dbReference type="NCBIfam" id="NF004230">
    <property type="entry name" value="PRK05678.1"/>
    <property type="match status" value="1"/>
</dbReference>
<dbReference type="SMART" id="SM00881">
    <property type="entry name" value="CoA_binding"/>
    <property type="match status" value="1"/>
</dbReference>
<dbReference type="EMBL" id="FQTV01000004">
    <property type="protein sequence ID" value="SHF01228.1"/>
    <property type="molecule type" value="Genomic_DNA"/>
</dbReference>
<protein>
    <recommendedName>
        <fullName evidence="5">Succinate--CoA ligase [ADP-forming] subunit alpha</fullName>
        <ecNumber evidence="5">6.2.1.5</ecNumber>
    </recommendedName>
    <alternativeName>
        <fullName evidence="5">Succinyl-CoA synthetase subunit alpha</fullName>
        <shortName evidence="5">SCS-alpha</shortName>
    </alternativeName>
</protein>
<evidence type="ECO:0000256" key="1">
    <source>
        <dbReference type="ARBA" id="ARBA00022532"/>
    </source>
</evidence>
<evidence type="ECO:0000256" key="3">
    <source>
        <dbReference type="ARBA" id="ARBA00022741"/>
    </source>
</evidence>
<feature type="domain" description="CoA-binding" evidence="9">
    <location>
        <begin position="4"/>
        <end position="100"/>
    </location>
</feature>
<comment type="subunit">
    <text evidence="5 8">Heterotetramer of two alpha and two beta subunits.</text>
</comment>
<dbReference type="GO" id="GO:0004776">
    <property type="term" value="F:succinate-CoA ligase (GDP-forming) activity"/>
    <property type="evidence" value="ECO:0007669"/>
    <property type="project" value="TreeGrafter"/>
</dbReference>
<dbReference type="InterPro" id="IPR005810">
    <property type="entry name" value="CoA_lig_alpha"/>
</dbReference>
<dbReference type="Gene3D" id="3.40.50.261">
    <property type="entry name" value="Succinyl-CoA synthetase domains"/>
    <property type="match status" value="1"/>
</dbReference>
<dbReference type="GO" id="GO:0009361">
    <property type="term" value="C:succinate-CoA ligase complex (ADP-forming)"/>
    <property type="evidence" value="ECO:0007669"/>
    <property type="project" value="TreeGrafter"/>
</dbReference>
<dbReference type="RefSeq" id="WP_073400040.1">
    <property type="nucleotide sequence ID" value="NZ_FQTV01000004.1"/>
</dbReference>
<dbReference type="SUPFAM" id="SSF51735">
    <property type="entry name" value="NAD(P)-binding Rossmann-fold domains"/>
    <property type="match status" value="1"/>
</dbReference>
<dbReference type="AlphaFoldDB" id="A0A1M4Y690"/>
<proteinExistence type="inferred from homology"/>
<dbReference type="HAMAP" id="MF_01988">
    <property type="entry name" value="Succ_CoA_alpha"/>
    <property type="match status" value="1"/>
</dbReference>
<feature type="binding site" evidence="5">
    <location>
        <begin position="17"/>
        <end position="20"/>
    </location>
    <ligand>
        <name>CoA</name>
        <dbReference type="ChEBI" id="CHEBI:57287"/>
    </ligand>
</feature>
<dbReference type="InterPro" id="IPR033847">
    <property type="entry name" value="Citrt_syn/SCS-alpha_CS"/>
</dbReference>
<dbReference type="GO" id="GO:0000166">
    <property type="term" value="F:nucleotide binding"/>
    <property type="evidence" value="ECO:0007669"/>
    <property type="project" value="UniProtKB-KW"/>
</dbReference>
<feature type="binding site" evidence="5">
    <location>
        <position position="159"/>
    </location>
    <ligand>
        <name>substrate</name>
        <note>ligand shared with subunit beta</note>
    </ligand>
</feature>
<dbReference type="PRINTS" id="PR01798">
    <property type="entry name" value="SCOASYNTHASE"/>
</dbReference>
<name>A0A1M4Y690_9BACE</name>
<dbReference type="PROSITE" id="PS00399">
    <property type="entry name" value="SUCCINYL_COA_LIG_2"/>
    <property type="match status" value="1"/>
</dbReference>
<dbReference type="InterPro" id="IPR017440">
    <property type="entry name" value="Cit_synth/succinyl-CoA_lig_AS"/>
</dbReference>
<dbReference type="NCBIfam" id="TIGR01019">
    <property type="entry name" value="sucCoAalpha"/>
    <property type="match status" value="1"/>
</dbReference>
<evidence type="ECO:0000313" key="10">
    <source>
        <dbReference type="EMBL" id="SHF01228.1"/>
    </source>
</evidence>
<dbReference type="EC" id="6.2.1.5" evidence="5"/>
<dbReference type="Pfam" id="PF00549">
    <property type="entry name" value="Ligase_CoA"/>
    <property type="match status" value="1"/>
</dbReference>
<feature type="binding site" evidence="5">
    <location>
        <position position="43"/>
    </location>
    <ligand>
        <name>CoA</name>
        <dbReference type="ChEBI" id="CHEBI:57287"/>
    </ligand>
</feature>
<dbReference type="Pfam" id="PF02629">
    <property type="entry name" value="CoA_binding"/>
    <property type="match status" value="1"/>
</dbReference>
<dbReference type="PROSITE" id="PS01216">
    <property type="entry name" value="SUCCINYL_COA_LIG_1"/>
    <property type="match status" value="1"/>
</dbReference>
<sequence>MSILINESTRLVVQGITGRDGYFHAMKMKAYGTNVVAGTSPGKGGTNVDNIPVFNTMYEAVDQTGANTSAIFVPAAFAADAIMEAADAGIGLIICITEGIPTLDVIEAYQFAQQKGSILVGPNCPGVISPGKSMVGIMPSHVFTKGGVGIISRSGTLTYEVVSHLTAKGMGQSTAIGIGGDKIAGLYYRELLELFEKDKETQSIVIIGEIGGNAEERAAEFIRWEITKPVVAFIAGQFAPPDKQMGHAGAIISSGAGTAEEKIAAFEAAGVLVAREPSLIPKIIVESQLKRIKV</sequence>
<evidence type="ECO:0000256" key="5">
    <source>
        <dbReference type="HAMAP-Rule" id="MF_01988"/>
    </source>
</evidence>
<organism evidence="10 11">
    <name type="scientific">Bacteroides luti</name>
    <dbReference type="NCBI Taxonomy" id="1297750"/>
    <lineage>
        <taxon>Bacteria</taxon>
        <taxon>Pseudomonadati</taxon>
        <taxon>Bacteroidota</taxon>
        <taxon>Bacteroidia</taxon>
        <taxon>Bacteroidales</taxon>
        <taxon>Bacteroidaceae</taxon>
        <taxon>Bacteroides</taxon>
    </lineage>
</organism>
<feature type="binding site" evidence="5">
    <location>
        <begin position="96"/>
        <end position="98"/>
    </location>
    <ligand>
        <name>CoA</name>
        <dbReference type="ChEBI" id="CHEBI:57287"/>
    </ligand>
</feature>
<comment type="similarity">
    <text evidence="4 5 7">Belongs to the succinate/malate CoA ligase alpha subunit family.</text>
</comment>
<evidence type="ECO:0000256" key="4">
    <source>
        <dbReference type="ARBA" id="ARBA00060724"/>
    </source>
</evidence>
<dbReference type="Gene3D" id="3.40.50.720">
    <property type="entry name" value="NAD(P)-binding Rossmann-like Domain"/>
    <property type="match status" value="1"/>
</dbReference>
<dbReference type="FunFam" id="3.40.50.720:FF:000277">
    <property type="entry name" value="Succinate--CoA ligase [ADP-forming] subunit alpha"/>
    <property type="match status" value="1"/>
</dbReference>
<keyword evidence="3 5" id="KW-0547">Nucleotide-binding</keyword>
<evidence type="ECO:0000256" key="6">
    <source>
        <dbReference type="PIRSR" id="PIRSR001553-1"/>
    </source>
</evidence>
<evidence type="ECO:0000256" key="7">
    <source>
        <dbReference type="RuleBase" id="RU000677"/>
    </source>
</evidence>
<dbReference type="FunFam" id="3.40.50.261:FF:000006">
    <property type="entry name" value="Succinate--CoA ligase [ADP-forming] subunit alpha"/>
    <property type="match status" value="1"/>
</dbReference>
<dbReference type="STRING" id="1297750.SAMN05444405_104227"/>
<accession>A0A1M4Y690</accession>
<keyword evidence="11" id="KW-1185">Reference proteome</keyword>
<feature type="active site" description="Tele-phosphohistidine intermediate" evidence="5 6">
    <location>
        <position position="247"/>
    </location>
</feature>
<comment type="function">
    <text evidence="5 8">Succinyl-CoA synthetase functions in the citric acid cycle (TCA), coupling the hydrolysis of succinyl-CoA to the synthesis of either ATP or GTP and thus represents the only step of substrate-level phosphorylation in the TCA. The alpha subunit of the enzyme binds the substrates coenzyme A and phosphate, while succinate binding and nucleotide specificity is provided by the beta subunit.</text>
</comment>
<dbReference type="UniPathway" id="UPA00223">
    <property type="reaction ID" value="UER00999"/>
</dbReference>
<dbReference type="InterPro" id="IPR036291">
    <property type="entry name" value="NAD(P)-bd_dom_sf"/>
</dbReference>
<comment type="pathway">
    <text evidence="5 8">Carbohydrate metabolism; tricarboxylic acid cycle; succinate from succinyl-CoA (ligase route): step 1/1.</text>
</comment>
<dbReference type="PANTHER" id="PTHR11117">
    <property type="entry name" value="SUCCINYL-COA LIGASE SUBUNIT ALPHA"/>
    <property type="match status" value="1"/>
</dbReference>
<dbReference type="GO" id="GO:0004775">
    <property type="term" value="F:succinate-CoA ligase (ADP-forming) activity"/>
    <property type="evidence" value="ECO:0007669"/>
    <property type="project" value="UniProtKB-UniRule"/>
</dbReference>
<dbReference type="InterPro" id="IPR005811">
    <property type="entry name" value="SUCC_ACL_C"/>
</dbReference>
<gene>
    <name evidence="5" type="primary">sucD</name>
    <name evidence="10" type="ORF">SAMN05444405_104227</name>
</gene>
<dbReference type="SUPFAM" id="SSF52210">
    <property type="entry name" value="Succinyl-CoA synthetase domains"/>
    <property type="match status" value="1"/>
</dbReference>
<comment type="catalytic activity">
    <reaction evidence="5 8">
        <text>succinate + ATP + CoA = succinyl-CoA + ADP + phosphate</text>
        <dbReference type="Rhea" id="RHEA:17661"/>
        <dbReference type="ChEBI" id="CHEBI:30031"/>
        <dbReference type="ChEBI" id="CHEBI:30616"/>
        <dbReference type="ChEBI" id="CHEBI:43474"/>
        <dbReference type="ChEBI" id="CHEBI:57287"/>
        <dbReference type="ChEBI" id="CHEBI:57292"/>
        <dbReference type="ChEBI" id="CHEBI:456216"/>
        <dbReference type="EC" id="6.2.1.5"/>
    </reaction>
</comment>
<keyword evidence="2 5" id="KW-0436">Ligase</keyword>
<dbReference type="GO" id="GO:0006099">
    <property type="term" value="P:tricarboxylic acid cycle"/>
    <property type="evidence" value="ECO:0007669"/>
    <property type="project" value="UniProtKB-UniRule"/>
</dbReference>